<feature type="region of interest" description="Disordered" evidence="1">
    <location>
        <begin position="814"/>
        <end position="836"/>
    </location>
</feature>
<evidence type="ECO:0000313" key="3">
    <source>
        <dbReference type="EMBL" id="CAI2170617.1"/>
    </source>
</evidence>
<dbReference type="AlphaFoldDB" id="A0A9W4WQ87"/>
<evidence type="ECO:0000313" key="4">
    <source>
        <dbReference type="Proteomes" id="UP001153678"/>
    </source>
</evidence>
<dbReference type="Proteomes" id="UP001153678">
    <property type="component" value="Unassembled WGS sequence"/>
</dbReference>
<sequence length="896" mass="100874">MTRQINSCLTISHHSRRIIILLLFFTIGIFSYNTLTIYEDLLNGPLYPINAVTFKDSSILTIRLTNKHCERGWITRRVFALRSLYPNGTSIHVNLNFGFSEFNFCPINRINIFTLPDNLLLIRYWKLLDEPSNRIIFMGLITTLDGHIIDPEVELSDQVNLEMSASYLSDLTTIETINDIKSEGLLFVISYDNRSIVWRRYGWDRIGKRLHNMSEGVITPVMLSSELYRIDAFHTFKTLDGGYGLVYSISSINPTSKSPPFSSSSSSTQSTVYITLLHESSITWSSPAIIYATSLANVRISIMACTQSIDKLLGYTCFIREQNDITLRYTIKMIDFLSIGSIKSYQDLPGHEIRSESRGNVVLIYNDILPLSHGGFLMIGTRRDGQDSYLQGSVYNLVEGDTKKYGKGKDWGIPLMREILYDVLNNNTIWTAIPGEDGSGRYWYIISNDIEIVTKGDVGYNNKLIMNTTPPINATIPINLSTVRINYIDPIVLSTGNISIYQRMYNTSNITEINATTPYKDLLRQSFPASLTEFVSTRVTEIEVKLLTSTFNQFNSNYYIEIDDNFVRNQEFNEPLIGIKGGTWSVKTNIPGDQQFTDDKNVLLRLDKIGTQFFNNFSSSEKNQFFDDLLIAFSQVIPVPLERLRTSKRFQYDGSRDDLPFLPVLIQVRLIATRIKEDMNTEQILSDMDTLVKNKMITQLVHFDTTALLDPEYGVMEIKFLGSNTLFQTFARHNALITTILLVMGYIDLESLKLLSSRLANIQSLNAPFSVTSAKWIYFGSLIVVILEDVPQLVIQIYTIIDINNLLDNNLNEHSTDSEDNPPNDDGGNIGGGNNSANNSSLSGRDYLIGGQQLQHNFNKWWEVEGSGVGGSGVGGSGVGESGVVGSGMGNKIRIL</sequence>
<dbReference type="EMBL" id="CAMKVN010000722">
    <property type="protein sequence ID" value="CAI2170617.1"/>
    <property type="molecule type" value="Genomic_DNA"/>
</dbReference>
<comment type="caution">
    <text evidence="3">The sequence shown here is derived from an EMBL/GenBank/DDBJ whole genome shotgun (WGS) entry which is preliminary data.</text>
</comment>
<feature type="transmembrane region" description="Helical" evidence="2">
    <location>
        <begin position="20"/>
        <end position="38"/>
    </location>
</feature>
<organism evidence="3 4">
    <name type="scientific">Funneliformis geosporum</name>
    <dbReference type="NCBI Taxonomy" id="1117311"/>
    <lineage>
        <taxon>Eukaryota</taxon>
        <taxon>Fungi</taxon>
        <taxon>Fungi incertae sedis</taxon>
        <taxon>Mucoromycota</taxon>
        <taxon>Glomeromycotina</taxon>
        <taxon>Glomeromycetes</taxon>
        <taxon>Glomerales</taxon>
        <taxon>Glomeraceae</taxon>
        <taxon>Funneliformis</taxon>
    </lineage>
</organism>
<dbReference type="OrthoDB" id="2338688at2759"/>
<gene>
    <name evidence="3" type="ORF">FWILDA_LOCUS4670</name>
</gene>
<evidence type="ECO:0000256" key="2">
    <source>
        <dbReference type="SAM" id="Phobius"/>
    </source>
</evidence>
<accession>A0A9W4WQ87</accession>
<name>A0A9W4WQ87_9GLOM</name>
<evidence type="ECO:0000256" key="1">
    <source>
        <dbReference type="SAM" id="MobiDB-lite"/>
    </source>
</evidence>
<keyword evidence="2" id="KW-0812">Transmembrane</keyword>
<proteinExistence type="predicted"/>
<keyword evidence="2" id="KW-1133">Transmembrane helix</keyword>
<reference evidence="3" key="1">
    <citation type="submission" date="2022-08" db="EMBL/GenBank/DDBJ databases">
        <authorList>
            <person name="Kallberg Y."/>
            <person name="Tangrot J."/>
            <person name="Rosling A."/>
        </authorList>
    </citation>
    <scope>NUCLEOTIDE SEQUENCE</scope>
    <source>
        <strain evidence="3">Wild A</strain>
    </source>
</reference>
<protein>
    <submittedName>
        <fullName evidence="3">4700_t:CDS:1</fullName>
    </submittedName>
</protein>
<keyword evidence="4" id="KW-1185">Reference proteome</keyword>
<keyword evidence="2" id="KW-0472">Membrane</keyword>